<protein>
    <submittedName>
        <fullName evidence="3">Haloacetate dehalogenase</fullName>
    </submittedName>
</protein>
<name>A0A1I2QRC4_9GAMM</name>
<organism evidence="3 4">
    <name type="scientific">Neptunomonas qingdaonensis</name>
    <dbReference type="NCBI Taxonomy" id="1045558"/>
    <lineage>
        <taxon>Bacteria</taxon>
        <taxon>Pseudomonadati</taxon>
        <taxon>Pseudomonadota</taxon>
        <taxon>Gammaproteobacteria</taxon>
        <taxon>Oceanospirillales</taxon>
        <taxon>Oceanospirillaceae</taxon>
        <taxon>Neptunomonas</taxon>
    </lineage>
</organism>
<proteinExistence type="predicted"/>
<evidence type="ECO:0000313" key="3">
    <source>
        <dbReference type="EMBL" id="SFG28827.1"/>
    </source>
</evidence>
<dbReference type="InterPro" id="IPR000639">
    <property type="entry name" value="Epox_hydrolase-like"/>
</dbReference>
<dbReference type="GO" id="GO:0016787">
    <property type="term" value="F:hydrolase activity"/>
    <property type="evidence" value="ECO:0007669"/>
    <property type="project" value="UniProtKB-KW"/>
</dbReference>
<keyword evidence="1" id="KW-0378">Hydrolase</keyword>
<dbReference type="SUPFAM" id="SSF53474">
    <property type="entry name" value="alpha/beta-Hydrolases"/>
    <property type="match status" value="1"/>
</dbReference>
<gene>
    <name evidence="3" type="ORF">SAMN05216175_10514</name>
</gene>
<dbReference type="InterPro" id="IPR000073">
    <property type="entry name" value="AB_hydrolase_1"/>
</dbReference>
<dbReference type="STRING" id="1045558.SAMN05216175_10514"/>
<dbReference type="Pfam" id="PF00561">
    <property type="entry name" value="Abhydrolase_1"/>
    <property type="match status" value="1"/>
</dbReference>
<dbReference type="AlphaFoldDB" id="A0A1I2QRC4"/>
<dbReference type="PANTHER" id="PTHR43329">
    <property type="entry name" value="EPOXIDE HYDROLASE"/>
    <property type="match status" value="1"/>
</dbReference>
<accession>A0A1I2QRC4</accession>
<feature type="domain" description="AB hydrolase-1" evidence="2">
    <location>
        <begin position="29"/>
        <end position="279"/>
    </location>
</feature>
<dbReference type="OrthoDB" id="9780765at2"/>
<dbReference type="RefSeq" id="WP_090726872.1">
    <property type="nucleotide sequence ID" value="NZ_FOOU01000005.1"/>
</dbReference>
<dbReference type="InterPro" id="IPR029058">
    <property type="entry name" value="AB_hydrolase_fold"/>
</dbReference>
<evidence type="ECO:0000259" key="2">
    <source>
        <dbReference type="Pfam" id="PF00561"/>
    </source>
</evidence>
<dbReference type="PRINTS" id="PR00412">
    <property type="entry name" value="EPOXHYDRLASE"/>
</dbReference>
<dbReference type="Gene3D" id="3.40.50.1820">
    <property type="entry name" value="alpha/beta hydrolase"/>
    <property type="match status" value="1"/>
</dbReference>
<sequence length="291" mass="32988">MIFGKGFTQSRVKTASAEINLVHGGSGRPLLLLHGYPQTHVIWQAVALHLMNDFHVICPDLRGYGDSSKPPSTEDHTPYSKRVMAQDMVEVMASLGYQDFFVAGHDRGARVVHRMALDYPEKVKKACVMDIAPTYHMFKNTDQAFATGYYHWFFLIQPNGLPEHMIGADPAYYLTEKMKRWSAPGASFNDEAMAEYIRCFSTAESIHASCEDYRAAASIDLQHDEEDIDKKINCPLLVLWGTKGFVQRTYNVLNVWRERAEQVQGRGVDCGHFLPEEAPEEVTAELFRFFA</sequence>
<keyword evidence="4" id="KW-1185">Reference proteome</keyword>
<evidence type="ECO:0000256" key="1">
    <source>
        <dbReference type="ARBA" id="ARBA00022801"/>
    </source>
</evidence>
<dbReference type="EMBL" id="FOOU01000005">
    <property type="protein sequence ID" value="SFG28827.1"/>
    <property type="molecule type" value="Genomic_DNA"/>
</dbReference>
<reference evidence="4" key="1">
    <citation type="submission" date="2016-10" db="EMBL/GenBank/DDBJ databases">
        <authorList>
            <person name="Varghese N."/>
            <person name="Submissions S."/>
        </authorList>
    </citation>
    <scope>NUCLEOTIDE SEQUENCE [LARGE SCALE GENOMIC DNA]</scope>
    <source>
        <strain evidence="4">CGMCC 1.10971</strain>
    </source>
</reference>
<dbReference type="Proteomes" id="UP000198623">
    <property type="component" value="Unassembled WGS sequence"/>
</dbReference>
<evidence type="ECO:0000313" key="4">
    <source>
        <dbReference type="Proteomes" id="UP000198623"/>
    </source>
</evidence>
<dbReference type="PRINTS" id="PR00111">
    <property type="entry name" value="ABHYDROLASE"/>
</dbReference>